<evidence type="ECO:0000256" key="2">
    <source>
        <dbReference type="ARBA" id="ARBA00022490"/>
    </source>
</evidence>
<dbReference type="SUPFAM" id="SSF52172">
    <property type="entry name" value="CheY-like"/>
    <property type="match status" value="1"/>
</dbReference>
<dbReference type="Proteomes" id="UP000321523">
    <property type="component" value="Unassembled WGS sequence"/>
</dbReference>
<dbReference type="CDD" id="cd00383">
    <property type="entry name" value="trans_reg_C"/>
    <property type="match status" value="1"/>
</dbReference>
<dbReference type="InterPro" id="IPR011006">
    <property type="entry name" value="CheY-like_superfamily"/>
</dbReference>
<feature type="domain" description="OmpR/PhoB-type" evidence="12">
    <location>
        <begin position="140"/>
        <end position="240"/>
    </location>
</feature>
<evidence type="ECO:0000256" key="10">
    <source>
        <dbReference type="PROSITE-ProRule" id="PRU01091"/>
    </source>
</evidence>
<keyword evidence="3 9" id="KW-0597">Phosphoprotein</keyword>
<gene>
    <name evidence="13" type="ORF">SAE02_07170</name>
</gene>
<reference evidence="13 14" key="1">
    <citation type="submission" date="2019-07" db="EMBL/GenBank/DDBJ databases">
        <title>Whole genome shotgun sequence of Skermanella aerolata NBRC 106429.</title>
        <authorList>
            <person name="Hosoyama A."/>
            <person name="Uohara A."/>
            <person name="Ohji S."/>
            <person name="Ichikawa N."/>
        </authorList>
    </citation>
    <scope>NUCLEOTIDE SEQUENCE [LARGE SCALE GENOMIC DNA]</scope>
    <source>
        <strain evidence="13 14">NBRC 106429</strain>
    </source>
</reference>
<dbReference type="AlphaFoldDB" id="A0A512DJC2"/>
<dbReference type="EMBL" id="BJYZ01000002">
    <property type="protein sequence ID" value="GEO36569.1"/>
    <property type="molecule type" value="Genomic_DNA"/>
</dbReference>
<keyword evidence="5" id="KW-0805">Transcription regulation</keyword>
<protein>
    <recommendedName>
        <fullName evidence="8">Regulatory protein VirG</fullName>
    </recommendedName>
</protein>
<dbReference type="InterPro" id="IPR016032">
    <property type="entry name" value="Sig_transdc_resp-reg_C-effctor"/>
</dbReference>
<comment type="subcellular location">
    <subcellularLocation>
        <location evidence="1">Cytoplasm</location>
    </subcellularLocation>
</comment>
<evidence type="ECO:0000256" key="1">
    <source>
        <dbReference type="ARBA" id="ARBA00004496"/>
    </source>
</evidence>
<comment type="caution">
    <text evidence="13">The sequence shown here is derived from an EMBL/GenBank/DDBJ whole genome shotgun (WGS) entry which is preliminary data.</text>
</comment>
<evidence type="ECO:0000256" key="3">
    <source>
        <dbReference type="ARBA" id="ARBA00022553"/>
    </source>
</evidence>
<evidence type="ECO:0000256" key="7">
    <source>
        <dbReference type="ARBA" id="ARBA00023163"/>
    </source>
</evidence>
<dbReference type="InterPro" id="IPR001867">
    <property type="entry name" value="OmpR/PhoB-type_DNA-bd"/>
</dbReference>
<dbReference type="RefSeq" id="WP_044425343.1">
    <property type="nucleotide sequence ID" value="NZ_BJYZ01000002.1"/>
</dbReference>
<keyword evidence="14" id="KW-1185">Reference proteome</keyword>
<keyword evidence="6 10" id="KW-0238">DNA-binding</keyword>
<dbReference type="GO" id="GO:0006355">
    <property type="term" value="P:regulation of DNA-templated transcription"/>
    <property type="evidence" value="ECO:0007669"/>
    <property type="project" value="InterPro"/>
</dbReference>
<dbReference type="SUPFAM" id="SSF46894">
    <property type="entry name" value="C-terminal effector domain of the bipartite response regulators"/>
    <property type="match status" value="1"/>
</dbReference>
<dbReference type="PROSITE" id="PS50110">
    <property type="entry name" value="RESPONSE_REGULATORY"/>
    <property type="match status" value="1"/>
</dbReference>
<evidence type="ECO:0000256" key="4">
    <source>
        <dbReference type="ARBA" id="ARBA00023012"/>
    </source>
</evidence>
<dbReference type="GO" id="GO:0000976">
    <property type="term" value="F:transcription cis-regulatory region binding"/>
    <property type="evidence" value="ECO:0007669"/>
    <property type="project" value="TreeGrafter"/>
</dbReference>
<dbReference type="OrthoDB" id="9784252at2"/>
<evidence type="ECO:0000256" key="9">
    <source>
        <dbReference type="PROSITE-ProRule" id="PRU00169"/>
    </source>
</evidence>
<dbReference type="SMART" id="SM00862">
    <property type="entry name" value="Trans_reg_C"/>
    <property type="match status" value="1"/>
</dbReference>
<dbReference type="Gene3D" id="3.40.50.2300">
    <property type="match status" value="1"/>
</dbReference>
<dbReference type="GO" id="GO:0032993">
    <property type="term" value="C:protein-DNA complex"/>
    <property type="evidence" value="ECO:0007669"/>
    <property type="project" value="TreeGrafter"/>
</dbReference>
<evidence type="ECO:0000313" key="14">
    <source>
        <dbReference type="Proteomes" id="UP000321523"/>
    </source>
</evidence>
<proteinExistence type="predicted"/>
<keyword evidence="2" id="KW-0963">Cytoplasm</keyword>
<evidence type="ECO:0000313" key="13">
    <source>
        <dbReference type="EMBL" id="GEO36569.1"/>
    </source>
</evidence>
<feature type="modified residue" description="4-aspartylphosphate" evidence="9">
    <location>
        <position position="55"/>
    </location>
</feature>
<dbReference type="Pfam" id="PF00486">
    <property type="entry name" value="Trans_reg_C"/>
    <property type="match status" value="1"/>
</dbReference>
<dbReference type="InterPro" id="IPR036388">
    <property type="entry name" value="WH-like_DNA-bd_sf"/>
</dbReference>
<dbReference type="GO" id="GO:0000156">
    <property type="term" value="F:phosphorelay response regulator activity"/>
    <property type="evidence" value="ECO:0007669"/>
    <property type="project" value="TreeGrafter"/>
</dbReference>
<dbReference type="InterPro" id="IPR001789">
    <property type="entry name" value="Sig_transdc_resp-reg_receiver"/>
</dbReference>
<evidence type="ECO:0000259" key="11">
    <source>
        <dbReference type="PROSITE" id="PS50110"/>
    </source>
</evidence>
<dbReference type="Gene3D" id="1.10.10.10">
    <property type="entry name" value="Winged helix-like DNA-binding domain superfamily/Winged helix DNA-binding domain"/>
    <property type="match status" value="1"/>
</dbReference>
<dbReference type="Pfam" id="PF00072">
    <property type="entry name" value="Response_reg"/>
    <property type="match status" value="1"/>
</dbReference>
<organism evidence="13 14">
    <name type="scientific">Skermanella aerolata</name>
    <dbReference type="NCBI Taxonomy" id="393310"/>
    <lineage>
        <taxon>Bacteria</taxon>
        <taxon>Pseudomonadati</taxon>
        <taxon>Pseudomonadota</taxon>
        <taxon>Alphaproteobacteria</taxon>
        <taxon>Rhodospirillales</taxon>
        <taxon>Azospirillaceae</taxon>
        <taxon>Skermanella</taxon>
    </lineage>
</organism>
<name>A0A512DJC2_9PROT</name>
<evidence type="ECO:0000256" key="8">
    <source>
        <dbReference type="ARBA" id="ARBA00067337"/>
    </source>
</evidence>
<evidence type="ECO:0000256" key="5">
    <source>
        <dbReference type="ARBA" id="ARBA00023015"/>
    </source>
</evidence>
<dbReference type="FunFam" id="1.10.10.10:FF:000099">
    <property type="entry name" value="Two-component system response regulator TorR"/>
    <property type="match status" value="1"/>
</dbReference>
<sequence>MDKQPHLLVVDDDREIRTLISQFLTKHGYRVSSAANGAEMMQTLNTSRIDLIVLDLMMPGEDGLSLCRRLRAQSGPSGAIPIIMLTAMGEETDRIVGLEMGADDYLPKPFNPRELLARAKAVLRRSTGLPVGTTAEPGQNRGLTFEGWRLDIAKRELWSPDDVLVQLSAGEFDLLVAFVEHPQRILTRDQLLDLARGRSAMPFDRSIDVQVSRLRRKIEPDPKEPTIIKTVRSGGYIFTPAVAGAATGADTGS</sequence>
<accession>A0A512DJC2</accession>
<keyword evidence="4" id="KW-0902">Two-component regulatory system</keyword>
<dbReference type="GO" id="GO:0005829">
    <property type="term" value="C:cytosol"/>
    <property type="evidence" value="ECO:0007669"/>
    <property type="project" value="TreeGrafter"/>
</dbReference>
<dbReference type="PROSITE" id="PS51755">
    <property type="entry name" value="OMPR_PHOB"/>
    <property type="match status" value="1"/>
</dbReference>
<dbReference type="PANTHER" id="PTHR48111">
    <property type="entry name" value="REGULATOR OF RPOS"/>
    <property type="match status" value="1"/>
</dbReference>
<dbReference type="SMART" id="SM00448">
    <property type="entry name" value="REC"/>
    <property type="match status" value="1"/>
</dbReference>
<dbReference type="InterPro" id="IPR039420">
    <property type="entry name" value="WalR-like"/>
</dbReference>
<keyword evidence="7" id="KW-0804">Transcription</keyword>
<evidence type="ECO:0000256" key="6">
    <source>
        <dbReference type="ARBA" id="ARBA00023125"/>
    </source>
</evidence>
<evidence type="ECO:0000259" key="12">
    <source>
        <dbReference type="PROSITE" id="PS51755"/>
    </source>
</evidence>
<feature type="DNA-binding region" description="OmpR/PhoB-type" evidence="10">
    <location>
        <begin position="140"/>
        <end position="240"/>
    </location>
</feature>
<dbReference type="PANTHER" id="PTHR48111:SF4">
    <property type="entry name" value="DNA-BINDING DUAL TRANSCRIPTIONAL REGULATOR OMPR"/>
    <property type="match status" value="1"/>
</dbReference>
<dbReference type="Gene3D" id="6.10.250.690">
    <property type="match status" value="1"/>
</dbReference>
<feature type="domain" description="Response regulatory" evidence="11">
    <location>
        <begin position="6"/>
        <end position="123"/>
    </location>
</feature>
<dbReference type="FunFam" id="3.40.50.2300:FF:000001">
    <property type="entry name" value="DNA-binding response regulator PhoB"/>
    <property type="match status" value="1"/>
</dbReference>